<dbReference type="SUPFAM" id="SSF47090">
    <property type="entry name" value="PGBD-like"/>
    <property type="match status" value="1"/>
</dbReference>
<dbReference type="Gene3D" id="1.10.101.10">
    <property type="entry name" value="PGBD-like superfamily/PGBD"/>
    <property type="match status" value="1"/>
</dbReference>
<protein>
    <submittedName>
        <fullName evidence="8">L,D-transpeptidase family protein</fullName>
    </submittedName>
</protein>
<dbReference type="EMBL" id="JBHMEI010000005">
    <property type="protein sequence ID" value="MFB9201639.1"/>
    <property type="molecule type" value="Genomic_DNA"/>
</dbReference>
<feature type="domain" description="L,D-TPase catalytic" evidence="7">
    <location>
        <begin position="99"/>
        <end position="216"/>
    </location>
</feature>
<dbReference type="InterPro" id="IPR036365">
    <property type="entry name" value="PGBD-like_sf"/>
</dbReference>
<dbReference type="InterPro" id="IPR002477">
    <property type="entry name" value="Peptidoglycan-bd-like"/>
</dbReference>
<comment type="caution">
    <text evidence="8">The sequence shown here is derived from an EMBL/GenBank/DDBJ whole genome shotgun (WGS) entry which is preliminary data.</text>
</comment>
<dbReference type="PANTHER" id="PTHR30582">
    <property type="entry name" value="L,D-TRANSPEPTIDASE"/>
    <property type="match status" value="1"/>
</dbReference>
<proteinExistence type="predicted"/>
<sequence>MRPAGRAEHGTGGRKEHTTVVLRPGDRGETVKLLQQRLHKHGYYYGKLNGVYDEQTKFGVWALQKHRHLRPQGAVGPEVWRAFDRPVRMKPLVPSGEPDRVEINLRYQLLVVYRHRRPALVSHISTGAKVSYCHNGHCGNAITPPGDFHVTSRAPGWTEGPLGTMYDSLYFNGGIAMHGSTKVPLRPASHGCVRVPLSTSKRLYDMVDVGEPVYVREK</sequence>
<keyword evidence="5 6" id="KW-0961">Cell wall biogenesis/degradation</keyword>
<organism evidence="8 9">
    <name type="scientific">Nonomuraea spiralis</name>
    <dbReference type="NCBI Taxonomy" id="46182"/>
    <lineage>
        <taxon>Bacteria</taxon>
        <taxon>Bacillati</taxon>
        <taxon>Actinomycetota</taxon>
        <taxon>Actinomycetes</taxon>
        <taxon>Streptosporangiales</taxon>
        <taxon>Streptosporangiaceae</taxon>
        <taxon>Nonomuraea</taxon>
    </lineage>
</organism>
<dbReference type="PROSITE" id="PS52029">
    <property type="entry name" value="LD_TPASE"/>
    <property type="match status" value="1"/>
</dbReference>
<feature type="active site" description="Proton donor/acceptor" evidence="6">
    <location>
        <position position="178"/>
    </location>
</feature>
<dbReference type="Proteomes" id="UP001589647">
    <property type="component" value="Unassembled WGS sequence"/>
</dbReference>
<name>A0ABV5IAS9_9ACTN</name>
<evidence type="ECO:0000313" key="9">
    <source>
        <dbReference type="Proteomes" id="UP001589647"/>
    </source>
</evidence>
<evidence type="ECO:0000259" key="7">
    <source>
        <dbReference type="PROSITE" id="PS52029"/>
    </source>
</evidence>
<gene>
    <name evidence="8" type="ORF">ACFFV7_10580</name>
</gene>
<accession>A0ABV5IAS9</accession>
<dbReference type="InterPro" id="IPR038063">
    <property type="entry name" value="Transpep_catalytic_dom"/>
</dbReference>
<dbReference type="SUPFAM" id="SSF141523">
    <property type="entry name" value="L,D-transpeptidase catalytic domain-like"/>
    <property type="match status" value="1"/>
</dbReference>
<dbReference type="InterPro" id="IPR036366">
    <property type="entry name" value="PGBDSf"/>
</dbReference>
<dbReference type="InterPro" id="IPR050979">
    <property type="entry name" value="LD-transpeptidase"/>
</dbReference>
<evidence type="ECO:0000256" key="5">
    <source>
        <dbReference type="ARBA" id="ARBA00023316"/>
    </source>
</evidence>
<evidence type="ECO:0000256" key="4">
    <source>
        <dbReference type="ARBA" id="ARBA00022984"/>
    </source>
</evidence>
<keyword evidence="3 6" id="KW-0133">Cell shape</keyword>
<dbReference type="CDD" id="cd16913">
    <property type="entry name" value="YkuD_like"/>
    <property type="match status" value="1"/>
</dbReference>
<evidence type="ECO:0000256" key="3">
    <source>
        <dbReference type="ARBA" id="ARBA00022960"/>
    </source>
</evidence>
<dbReference type="RefSeq" id="WP_189649795.1">
    <property type="nucleotide sequence ID" value="NZ_BMRC01000011.1"/>
</dbReference>
<evidence type="ECO:0000313" key="8">
    <source>
        <dbReference type="EMBL" id="MFB9201639.1"/>
    </source>
</evidence>
<dbReference type="PANTHER" id="PTHR30582:SF2">
    <property type="entry name" value="L,D-TRANSPEPTIDASE YCIB-RELATED"/>
    <property type="match status" value="1"/>
</dbReference>
<evidence type="ECO:0000256" key="2">
    <source>
        <dbReference type="ARBA" id="ARBA00022679"/>
    </source>
</evidence>
<keyword evidence="9" id="KW-1185">Reference proteome</keyword>
<keyword evidence="4 6" id="KW-0573">Peptidoglycan synthesis</keyword>
<keyword evidence="2" id="KW-0808">Transferase</keyword>
<dbReference type="InterPro" id="IPR005490">
    <property type="entry name" value="LD_TPept_cat_dom"/>
</dbReference>
<evidence type="ECO:0000256" key="1">
    <source>
        <dbReference type="ARBA" id="ARBA00004752"/>
    </source>
</evidence>
<evidence type="ECO:0000256" key="6">
    <source>
        <dbReference type="PROSITE-ProRule" id="PRU01373"/>
    </source>
</evidence>
<feature type="active site" description="Nucleophile" evidence="6">
    <location>
        <position position="192"/>
    </location>
</feature>
<comment type="pathway">
    <text evidence="1 6">Cell wall biogenesis; peptidoglycan biosynthesis.</text>
</comment>
<dbReference type="Gene3D" id="2.40.440.10">
    <property type="entry name" value="L,D-transpeptidase catalytic domain-like"/>
    <property type="match status" value="1"/>
</dbReference>
<reference evidence="8 9" key="1">
    <citation type="submission" date="2024-09" db="EMBL/GenBank/DDBJ databases">
        <authorList>
            <person name="Sun Q."/>
            <person name="Mori K."/>
        </authorList>
    </citation>
    <scope>NUCLEOTIDE SEQUENCE [LARGE SCALE GENOMIC DNA]</scope>
    <source>
        <strain evidence="8 9">CCM 3426</strain>
    </source>
</reference>
<dbReference type="Pfam" id="PF03734">
    <property type="entry name" value="YkuD"/>
    <property type="match status" value="1"/>
</dbReference>
<dbReference type="Pfam" id="PF01471">
    <property type="entry name" value="PG_binding_1"/>
    <property type="match status" value="1"/>
</dbReference>